<dbReference type="KEGG" id="daa:AKL17_3670"/>
<dbReference type="Proteomes" id="UP000076128">
    <property type="component" value="Chromosome"/>
</dbReference>
<feature type="region of interest" description="Disordered" evidence="1">
    <location>
        <begin position="89"/>
        <end position="111"/>
    </location>
</feature>
<evidence type="ECO:0000313" key="3">
    <source>
        <dbReference type="Proteomes" id="UP000076128"/>
    </source>
</evidence>
<dbReference type="OrthoDB" id="9811595at2"/>
<dbReference type="RefSeq" id="WP_066815616.1">
    <property type="nucleotide sequence ID" value="NZ_CP012661.1"/>
</dbReference>
<evidence type="ECO:0008006" key="4">
    <source>
        <dbReference type="Google" id="ProtNLM"/>
    </source>
</evidence>
<dbReference type="Pfam" id="PF05284">
    <property type="entry name" value="DUF736"/>
    <property type="match status" value="1"/>
</dbReference>
<proteinExistence type="predicted"/>
<evidence type="ECO:0000313" key="2">
    <source>
        <dbReference type="EMBL" id="AMY70893.1"/>
    </source>
</evidence>
<name>A0A165STG5_9RHOB</name>
<keyword evidence="3" id="KW-1185">Reference proteome</keyword>
<organism evidence="2 3">
    <name type="scientific">Frigidibacter mobilis</name>
    <dbReference type="NCBI Taxonomy" id="1335048"/>
    <lineage>
        <taxon>Bacteria</taxon>
        <taxon>Pseudomonadati</taxon>
        <taxon>Pseudomonadota</taxon>
        <taxon>Alphaproteobacteria</taxon>
        <taxon>Rhodobacterales</taxon>
        <taxon>Paracoccaceae</taxon>
        <taxon>Frigidibacter</taxon>
    </lineage>
</organism>
<dbReference type="EMBL" id="CP012661">
    <property type="protein sequence ID" value="AMY70893.1"/>
    <property type="molecule type" value="Genomic_DNA"/>
</dbReference>
<accession>A0A165STG5</accession>
<reference evidence="2 3" key="1">
    <citation type="submission" date="2015-09" db="EMBL/GenBank/DDBJ databases">
        <title>Complete genome sequence of Defluviimonas alba cai42t isolated from an oilfield in Xinjiang.</title>
        <authorList>
            <person name="Geng S."/>
            <person name="Pan X."/>
            <person name="Wu X."/>
        </authorList>
    </citation>
    <scope>NUCLEOTIDE SEQUENCE [LARGE SCALE GENOMIC DNA]</scope>
    <source>
        <strain evidence="3">cai42</strain>
    </source>
</reference>
<gene>
    <name evidence="2" type="ORF">AKL17_3670</name>
</gene>
<dbReference type="STRING" id="1335048.AKL17_3670"/>
<protein>
    <recommendedName>
        <fullName evidence="4">DUF736 domain-containing protein</fullName>
    </recommendedName>
</protein>
<dbReference type="AlphaFoldDB" id="A0A165STG5"/>
<dbReference type="InterPro" id="IPR007948">
    <property type="entry name" value="DUF736"/>
</dbReference>
<sequence>MAQIGQFTRTATGYSGQLRSFGLDEQLVIIPAEPSDAKNAPDYRVYLDSEDGPEVGPAWKDASEHAGEFLSLKLDGPIFPFPIRARLFQSGDDPSSWGLHWKRPRKREDQE</sequence>
<evidence type="ECO:0000256" key="1">
    <source>
        <dbReference type="SAM" id="MobiDB-lite"/>
    </source>
</evidence>